<dbReference type="RefSeq" id="XP_023417391.1">
    <property type="nucleotide sequence ID" value="XM_023561623.2"/>
</dbReference>
<dbReference type="Gene3D" id="3.30.40.10">
    <property type="entry name" value="Zinc/RING finger domain, C3HC4 (zinc finger)"/>
    <property type="match status" value="1"/>
</dbReference>
<evidence type="ECO:0000256" key="10">
    <source>
        <dbReference type="ARBA" id="ARBA00054273"/>
    </source>
</evidence>
<comment type="subunit">
    <text evidence="11">Interacts (via C-terminus) with TOM1 (via C-terminus); interaction is required to target TOM1 to endosomes. Does not interact with TOM1L1 or TOM1L2.</text>
</comment>
<proteinExistence type="predicted"/>
<dbReference type="InterPro" id="IPR000306">
    <property type="entry name" value="Znf_FYVE"/>
</dbReference>
<evidence type="ECO:0000313" key="18">
    <source>
        <dbReference type="Proteomes" id="UP000005447"/>
    </source>
</evidence>
<name>H0VC59_CAVPO</name>
<comment type="subcellular location">
    <subcellularLocation>
        <location evidence="2">Cytoplasm</location>
    </subcellularLocation>
    <subcellularLocation>
        <location evidence="1">Early endosome membrane</location>
        <topology evidence="1">Peripheral membrane protein</topology>
    </subcellularLocation>
</comment>
<evidence type="ECO:0000256" key="12">
    <source>
        <dbReference type="ARBA" id="ARBA00071563"/>
    </source>
</evidence>
<dbReference type="CTD" id="9765"/>
<dbReference type="InterPro" id="IPR013083">
    <property type="entry name" value="Znf_RING/FYVE/PHD"/>
</dbReference>
<evidence type="ECO:0000256" key="5">
    <source>
        <dbReference type="ARBA" id="ARBA00022723"/>
    </source>
</evidence>
<dbReference type="PANTHER" id="PTHR46319">
    <property type="entry name" value="ZINC FINGER FYVE DOMAIN-CONTAINING PROTEIN"/>
    <property type="match status" value="1"/>
</dbReference>
<keyword evidence="18" id="KW-1185">Reference proteome</keyword>
<dbReference type="Ensembl" id="ENSCPOT00000008427.3">
    <property type="protein sequence ID" value="ENSCPOP00000007509.3"/>
    <property type="gene ID" value="ENSCPOG00000008352.4"/>
</dbReference>
<evidence type="ECO:0000256" key="1">
    <source>
        <dbReference type="ARBA" id="ARBA00004220"/>
    </source>
</evidence>
<dbReference type="FunCoup" id="H0VC59">
    <property type="interactions" value="4380"/>
</dbReference>
<evidence type="ECO:0000256" key="3">
    <source>
        <dbReference type="ARBA" id="ARBA00022490"/>
    </source>
</evidence>
<dbReference type="InterPro" id="IPR011011">
    <property type="entry name" value="Znf_FYVE_PHD"/>
</dbReference>
<accession>H0VC59</accession>
<dbReference type="InterPro" id="IPR022557">
    <property type="entry name" value="SARA-like_C"/>
</dbReference>
<dbReference type="FunFam" id="3.30.1360.220:FF:000001">
    <property type="entry name" value="Zinc finger, FYVE domain-containing 9a"/>
    <property type="match status" value="1"/>
</dbReference>
<dbReference type="OrthoDB" id="5872154at2759"/>
<dbReference type="GO" id="GO:0006622">
    <property type="term" value="P:protein targeting to lysosome"/>
    <property type="evidence" value="ECO:0007669"/>
    <property type="project" value="TreeGrafter"/>
</dbReference>
<dbReference type="GeneTree" id="ENSGT00940000154290"/>
<dbReference type="SMART" id="SM00064">
    <property type="entry name" value="FYVE"/>
    <property type="match status" value="1"/>
</dbReference>
<dbReference type="GO" id="GO:0008270">
    <property type="term" value="F:zinc ion binding"/>
    <property type="evidence" value="ECO:0007669"/>
    <property type="project" value="UniProtKB-KW"/>
</dbReference>
<keyword evidence="9" id="KW-0472">Membrane</keyword>
<dbReference type="SUPFAM" id="SSF57903">
    <property type="entry name" value="FYVE/PHD zinc finger"/>
    <property type="match status" value="1"/>
</dbReference>
<evidence type="ECO:0000256" key="7">
    <source>
        <dbReference type="ARBA" id="ARBA00022771"/>
    </source>
</evidence>
<dbReference type="RefSeq" id="XP_003479524.2">
    <property type="nucleotide sequence ID" value="XM_003479476.5"/>
</dbReference>
<evidence type="ECO:0000256" key="11">
    <source>
        <dbReference type="ARBA" id="ARBA00063841"/>
    </source>
</evidence>
<dbReference type="InParanoid" id="H0VC59"/>
<feature type="compositionally biased region" description="Polar residues" evidence="15">
    <location>
        <begin position="863"/>
        <end position="875"/>
    </location>
</feature>
<dbReference type="PANTHER" id="PTHR46319:SF1">
    <property type="entry name" value="ZINC FINGER FYVE DOMAIN-CONTAINING PROTEIN 16"/>
    <property type="match status" value="1"/>
</dbReference>
<dbReference type="Pfam" id="PF11979">
    <property type="entry name" value="SARA_C"/>
    <property type="match status" value="1"/>
</dbReference>
<dbReference type="Bgee" id="ENSCPOG00000008352">
    <property type="expression patterns" value="Expressed in testis and 12 other cell types or tissues"/>
</dbReference>
<evidence type="ECO:0000313" key="17">
    <source>
        <dbReference type="Ensembl" id="ENSCPOP00000007509.3"/>
    </source>
</evidence>
<feature type="region of interest" description="Disordered" evidence="15">
    <location>
        <begin position="663"/>
        <end position="721"/>
    </location>
</feature>
<feature type="domain" description="FYVE-type" evidence="16">
    <location>
        <begin position="772"/>
        <end position="830"/>
    </location>
</feature>
<dbReference type="InterPro" id="IPR017455">
    <property type="entry name" value="Znf_FYVE-rel"/>
</dbReference>
<dbReference type="CDD" id="cd15729">
    <property type="entry name" value="FYVE_endofin"/>
    <property type="match status" value="1"/>
</dbReference>
<dbReference type="Gene3D" id="3.30.1360.220">
    <property type="entry name" value="Domain of unknown function (DUF3480), N-terminal subdomain"/>
    <property type="match status" value="2"/>
</dbReference>
<dbReference type="eggNOG" id="KOG1841">
    <property type="taxonomic scope" value="Eukaryota"/>
</dbReference>
<reference evidence="18" key="1">
    <citation type="journal article" date="2011" name="Nature">
        <title>A high-resolution map of human evolutionary constraint using 29 mammals.</title>
        <authorList>
            <person name="Lindblad-Toh K."/>
            <person name="Garber M."/>
            <person name="Zuk O."/>
            <person name="Lin M.F."/>
            <person name="Parker B.J."/>
            <person name="Washietl S."/>
            <person name="Kheradpour P."/>
            <person name="Ernst J."/>
            <person name="Jordan G."/>
            <person name="Mauceli E."/>
            <person name="Ward L.D."/>
            <person name="Lowe C.B."/>
            <person name="Holloway A.K."/>
            <person name="Clamp M."/>
            <person name="Gnerre S."/>
            <person name="Alfoldi J."/>
            <person name="Beal K."/>
            <person name="Chang J."/>
            <person name="Clawson H."/>
            <person name="Cuff J."/>
            <person name="Di Palma F."/>
            <person name="Fitzgerald S."/>
            <person name="Flicek P."/>
            <person name="Guttman M."/>
            <person name="Hubisz M.J."/>
            <person name="Jaffe D.B."/>
            <person name="Jungreis I."/>
            <person name="Kent W.J."/>
            <person name="Kostka D."/>
            <person name="Lara M."/>
            <person name="Martins A.L."/>
            <person name="Massingham T."/>
            <person name="Moltke I."/>
            <person name="Raney B.J."/>
            <person name="Rasmussen M.D."/>
            <person name="Robinson J."/>
            <person name="Stark A."/>
            <person name="Vilella A.J."/>
            <person name="Wen J."/>
            <person name="Xie X."/>
            <person name="Zody M.C."/>
            <person name="Baldwin J."/>
            <person name="Bloom T."/>
            <person name="Chin C.W."/>
            <person name="Heiman D."/>
            <person name="Nicol R."/>
            <person name="Nusbaum C."/>
            <person name="Young S."/>
            <person name="Wilkinson J."/>
            <person name="Worley K.C."/>
            <person name="Kovar C.L."/>
            <person name="Muzny D.M."/>
            <person name="Gibbs R.A."/>
            <person name="Cree A."/>
            <person name="Dihn H.H."/>
            <person name="Fowler G."/>
            <person name="Jhangiani S."/>
            <person name="Joshi V."/>
            <person name="Lee S."/>
            <person name="Lewis L.R."/>
            <person name="Nazareth L.V."/>
            <person name="Okwuonu G."/>
            <person name="Santibanez J."/>
            <person name="Warren W.C."/>
            <person name="Mardis E.R."/>
            <person name="Weinstock G.M."/>
            <person name="Wilson R.K."/>
            <person name="Delehaunty K."/>
            <person name="Dooling D."/>
            <person name="Fronik C."/>
            <person name="Fulton L."/>
            <person name="Fulton B."/>
            <person name="Graves T."/>
            <person name="Minx P."/>
            <person name="Sodergren E."/>
            <person name="Birney E."/>
            <person name="Margulies E.H."/>
            <person name="Herrero J."/>
            <person name="Green E.D."/>
            <person name="Haussler D."/>
            <person name="Siepel A."/>
            <person name="Goldman N."/>
            <person name="Pollard K.S."/>
            <person name="Pedersen J.S."/>
            <person name="Lander E.S."/>
            <person name="Kellis M."/>
        </authorList>
    </citation>
    <scope>NUCLEOTIDE SEQUENCE [LARGE SCALE GENOMIC DNA]</scope>
    <source>
        <strain evidence="18">2N</strain>
    </source>
</reference>
<evidence type="ECO:0000256" key="13">
    <source>
        <dbReference type="ARBA" id="ARBA00083874"/>
    </source>
</evidence>
<keyword evidence="7 14" id="KW-0863">Zinc-finger</keyword>
<evidence type="ECO:0000256" key="15">
    <source>
        <dbReference type="SAM" id="MobiDB-lite"/>
    </source>
</evidence>
<dbReference type="VEuPathDB" id="HostDB:ENSCPOG00000008352"/>
<evidence type="ECO:0000256" key="9">
    <source>
        <dbReference type="ARBA" id="ARBA00023136"/>
    </source>
</evidence>
<dbReference type="EMBL" id="AAKN02002606">
    <property type="status" value="NOT_ANNOTATED_CDS"/>
    <property type="molecule type" value="Genomic_DNA"/>
</dbReference>
<keyword evidence="3" id="KW-0963">Cytoplasm</keyword>
<keyword evidence="5" id="KW-0479">Metal-binding</keyword>
<dbReference type="PROSITE" id="PS50178">
    <property type="entry name" value="ZF_FYVE"/>
    <property type="match status" value="1"/>
</dbReference>
<reference evidence="17" key="2">
    <citation type="submission" date="2025-08" db="UniProtKB">
        <authorList>
            <consortium name="Ensembl"/>
        </authorList>
    </citation>
    <scope>IDENTIFICATION</scope>
    <source>
        <strain evidence="17">2N</strain>
    </source>
</reference>
<dbReference type="GO" id="GO:0016197">
    <property type="term" value="P:endosomal transport"/>
    <property type="evidence" value="ECO:0007669"/>
    <property type="project" value="TreeGrafter"/>
</dbReference>
<evidence type="ECO:0000256" key="8">
    <source>
        <dbReference type="ARBA" id="ARBA00022833"/>
    </source>
</evidence>
<dbReference type="SMART" id="SM01421">
    <property type="entry name" value="DUF3480"/>
    <property type="match status" value="1"/>
</dbReference>
<dbReference type="PIRSF" id="PIRSF037289">
    <property type="entry name" value="SARA/endofin"/>
    <property type="match status" value="1"/>
</dbReference>
<dbReference type="HOGENOM" id="CLU_004326_0_0_1"/>
<evidence type="ECO:0000256" key="4">
    <source>
        <dbReference type="ARBA" id="ARBA00022553"/>
    </source>
</evidence>
<dbReference type="GO" id="GO:0005545">
    <property type="term" value="F:1-phosphatidylinositol binding"/>
    <property type="evidence" value="ECO:0007669"/>
    <property type="project" value="UniProtKB-ARBA"/>
</dbReference>
<feature type="region of interest" description="Disordered" evidence="15">
    <location>
        <begin position="840"/>
        <end position="875"/>
    </location>
</feature>
<dbReference type="KEGG" id="cpoc:100730594"/>
<organism evidence="17 18">
    <name type="scientific">Cavia porcellus</name>
    <name type="common">Guinea pig</name>
    <dbReference type="NCBI Taxonomy" id="10141"/>
    <lineage>
        <taxon>Eukaryota</taxon>
        <taxon>Metazoa</taxon>
        <taxon>Chordata</taxon>
        <taxon>Craniata</taxon>
        <taxon>Vertebrata</taxon>
        <taxon>Euteleostomi</taxon>
        <taxon>Mammalia</taxon>
        <taxon>Eutheria</taxon>
        <taxon>Euarchontoglires</taxon>
        <taxon>Glires</taxon>
        <taxon>Rodentia</taxon>
        <taxon>Hystricomorpha</taxon>
        <taxon>Caviidae</taxon>
        <taxon>Cavia</taxon>
    </lineage>
</organism>
<keyword evidence="6" id="KW-0967">Endosome</keyword>
<dbReference type="STRING" id="10141.ENSCPOP00000007509"/>
<dbReference type="OMA" id="GIDKYVC"/>
<protein>
    <recommendedName>
        <fullName evidence="12">Zinc finger FYVE domain-containing protein 16</fullName>
    </recommendedName>
    <alternativeName>
        <fullName evidence="13">Endofin</fullName>
    </alternativeName>
</protein>
<dbReference type="GeneID" id="100730594"/>
<dbReference type="Proteomes" id="UP000005447">
    <property type="component" value="Unassembled WGS sequence"/>
</dbReference>
<evidence type="ECO:0000256" key="6">
    <source>
        <dbReference type="ARBA" id="ARBA00022753"/>
    </source>
</evidence>
<dbReference type="InterPro" id="IPR035438">
    <property type="entry name" value="SARA/endofin"/>
</dbReference>
<evidence type="ECO:0000259" key="16">
    <source>
        <dbReference type="PROSITE" id="PS50178"/>
    </source>
</evidence>
<comment type="function">
    <text evidence="10">May be involved in regulating membrane trafficking in the endosomal pathway. Overexpression induces endosome aggregation. Required to target TOM1 to endosomes.</text>
</comment>
<gene>
    <name evidence="17" type="primary">Zfyve16</name>
</gene>
<evidence type="ECO:0000256" key="14">
    <source>
        <dbReference type="PROSITE-ProRule" id="PRU00091"/>
    </source>
</evidence>
<reference evidence="17" key="3">
    <citation type="submission" date="2025-09" db="UniProtKB">
        <authorList>
            <consortium name="Ensembl"/>
        </authorList>
    </citation>
    <scope>IDENTIFICATION</scope>
    <source>
        <strain evidence="17">2N</strain>
    </source>
</reference>
<dbReference type="FunFam" id="3.30.40.10:FF:000084">
    <property type="entry name" value="Zinc finger, FYVE domain-containing 9b"/>
    <property type="match status" value="1"/>
</dbReference>
<dbReference type="GO" id="GO:0031901">
    <property type="term" value="C:early endosome membrane"/>
    <property type="evidence" value="ECO:0007669"/>
    <property type="project" value="UniProtKB-SubCell"/>
</dbReference>
<dbReference type="GO" id="GO:0005829">
    <property type="term" value="C:cytosol"/>
    <property type="evidence" value="ECO:0007669"/>
    <property type="project" value="UniProtKB-ARBA"/>
</dbReference>
<sequence length="1562" mass="169735">MDSYFKAAVSDLDKLLDDFEQNPEEQDYLQGVQNAYDSHSCSVSSELAPSQPAPLLPKDQQCAHGYASLETRREADEISLSEGALKGLTSLPNEKNVTGLDLLSSVDAGTSDDIQPSYMRCSEPVCDLISDMGNLVHPTNSEEDIKQLLPDDFTSSAHSLTGLDSSAVSDTVSITSTDHENGPITKEQSNVISELDAREIGDTKELGIKADTVPSDSCKYNETENLKDENISNQLDPADDSNITSVLTQQSSKICDTKDKIQPFRQTDLMQEEIQHKSLPCELLKDGGFLVKPEVDLVKEEIDMMVAAAPECLKGDSTSALPCKSPPESESLCLSGSNTRGENFKLPDYSCQEDRTTVFIKQSAKEDLINLDLKDNDAIHNSVSSVHVSSEDAPSSLSCFPVPGSLCSSFIESKAHGDCLPQQEPKDPIQDMGKVPEETQKCVVLDREPFRQTNLTQQEKCKNTLLQPVHEEKGEGKVEPRQMEIGAEALGAHGLSSSPTAAESQLEFLGADATGCPAGCAGLAFPDNDMDGHDLDYFNIDEGMKSATLVSDAELDAFLTEQYLQTSNLIPFEENVNDSKSQMNLIDVKGLDDRDVSDIYFNAEAGATGGNDSINMICETVDKQNIIENSALYVQERSEILIEQGFLTSKSEVTEELAVSDASSQSVHAGGARPKQFASLVPRGRVSKEPSKPGVPGTPEGEPSPVNAIMPSQCPTDSAGDSQANFDSNYIDIESNFESGSSFPSAHEDSLPENTCKEGLVLGQKQPTWVPDSEAPNCMHCQVKFTFTKRRHHCRACGKVFCGVCCNRKCKLPYLEKEARVCVICYETISKAQAFERMMSPTGSGPQAHHPGDGAAALLPRETPTSVSSPTALPTSALRQPSIEGLGSREQKRVWFADGILPNGEVADTTKLSSGSKRCPEDCSPPFSDVPMMVNTVDPALFTTLQKPDDELRGSTGSKDFGSPVSHIPSVENQLASTGADGLSASATLADDVFAEIEAACSSPGVAGNSVLPVAGVSDYRLLCYVDRHVASKVSLLPDDEDSLPPLLGTSGEQGSVPAVQAYPSPEQVHSLLQSEGFPPATFVLNANLLVNVRLIVYCSDKYWYFSTNGLHGLGQAEIIVLLLCLPNEDRVPKDIFRLFLTIYKDAHKGKYIENLDSITFTESFLSSKDHGGFLFIAPTIQTLDDLPLPSSPFLCGILIQKPEIPWAKVFPIRLMLRLGVEYKAYPAPLTSVRGRKPLFGEIGHTIMNLLVDLRNYQYTLHNIDQLLIHMEMGKSSIKVPRKKYSDVMKVLNSSNEHVISIGASFSTEADSHLVCVQSDGTYHTQASSVPGHPRRVTGASFVVFSGALKPSSGFLAKSSIVEDGLMVQITPETMNGLRQALREQKDFRITCGKVDAGDLREYVDVCWVDTAEEGNRGVISPVDGISLQGFPSEKVKLEADFETDEKMVKCTEVFYFLKDWDLSVLSTHYQFAKEIAMACSAALCPHLKTLKSDRVNRIGLRVSIDTDVVEFQAGSEGQLLPQHYLNALDSALIPVIHGGTSSSSLPLEMELVFFILENLVS</sequence>
<evidence type="ECO:0000256" key="2">
    <source>
        <dbReference type="ARBA" id="ARBA00004496"/>
    </source>
</evidence>
<dbReference type="Gene3D" id="3.30.500.40">
    <property type="match status" value="1"/>
</dbReference>
<keyword evidence="4" id="KW-0597">Phosphoprotein</keyword>
<dbReference type="Pfam" id="PF01363">
    <property type="entry name" value="FYVE"/>
    <property type="match status" value="1"/>
</dbReference>
<dbReference type="FunFam" id="3.30.500.40:FF:000002">
    <property type="entry name" value="Zinc finger FYVE domain-containing protein 16"/>
    <property type="match status" value="1"/>
</dbReference>
<keyword evidence="8" id="KW-0862">Zinc</keyword>